<dbReference type="SUPFAM" id="SSF51735">
    <property type="entry name" value="NAD(P)-binding Rossmann-fold domains"/>
    <property type="match status" value="1"/>
</dbReference>
<feature type="domain" description="Saccharopine dehydrogenase-like C-terminal" evidence="3">
    <location>
        <begin position="126"/>
        <end position="435"/>
    </location>
</feature>
<feature type="domain" description="Saccharopine dehydrogenase NADP binding" evidence="2">
    <location>
        <begin position="4"/>
        <end position="120"/>
    </location>
</feature>
<dbReference type="InterPro" id="IPR032095">
    <property type="entry name" value="Sacchrp_dh-like_C"/>
</dbReference>
<name>A0AA49GUT5_9BACT</name>
<evidence type="ECO:0000256" key="1">
    <source>
        <dbReference type="ARBA" id="ARBA00023002"/>
    </source>
</evidence>
<dbReference type="Gene3D" id="3.40.50.720">
    <property type="entry name" value="NAD(P)-binding Rossmann-like Domain"/>
    <property type="match status" value="1"/>
</dbReference>
<evidence type="ECO:0000259" key="3">
    <source>
        <dbReference type="Pfam" id="PF16653"/>
    </source>
</evidence>
<dbReference type="InterPro" id="IPR051168">
    <property type="entry name" value="AASS"/>
</dbReference>
<proteinExistence type="predicted"/>
<gene>
    <name evidence="4" type="ORF">K4G66_11570</name>
</gene>
<dbReference type="EMBL" id="CP120682">
    <property type="protein sequence ID" value="WKN39329.1"/>
    <property type="molecule type" value="Genomic_DNA"/>
</dbReference>
<reference evidence="4" key="2">
    <citation type="journal article" date="2024" name="Antonie Van Leeuwenhoek">
        <title>Roseihalotalea indica gen. nov., sp. nov., a halophilic Bacteroidetes from mesopelagic Southwest Indian Ocean with higher carbohydrate metabolic potential.</title>
        <authorList>
            <person name="Chen B."/>
            <person name="Zhang M."/>
            <person name="Lin D."/>
            <person name="Ye J."/>
            <person name="Tang K."/>
        </authorList>
    </citation>
    <scope>NUCLEOTIDE SEQUENCE</scope>
    <source>
        <strain evidence="4">TK19036</strain>
    </source>
</reference>
<evidence type="ECO:0000259" key="2">
    <source>
        <dbReference type="Pfam" id="PF03435"/>
    </source>
</evidence>
<dbReference type="PANTHER" id="PTHR11133">
    <property type="entry name" value="SACCHAROPINE DEHYDROGENASE"/>
    <property type="match status" value="1"/>
</dbReference>
<accession>A0AA49GUT5</accession>
<dbReference type="Pfam" id="PF03435">
    <property type="entry name" value="Sacchrp_dh_NADP"/>
    <property type="match status" value="1"/>
</dbReference>
<reference evidence="4" key="1">
    <citation type="journal article" date="2023" name="Comput. Struct. Biotechnol. J.">
        <title>Discovery of a novel marine Bacteroidetes with a rich repertoire of carbohydrate-active enzymes.</title>
        <authorList>
            <person name="Chen B."/>
            <person name="Liu G."/>
            <person name="Chen Q."/>
            <person name="Wang H."/>
            <person name="Liu L."/>
            <person name="Tang K."/>
        </authorList>
    </citation>
    <scope>NUCLEOTIDE SEQUENCE</scope>
    <source>
        <strain evidence="4">TK19036</strain>
    </source>
</reference>
<keyword evidence="1" id="KW-0560">Oxidoreductase</keyword>
<dbReference type="AlphaFoldDB" id="A0AA49GUT5"/>
<dbReference type="Gene3D" id="3.30.360.10">
    <property type="entry name" value="Dihydrodipicolinate Reductase, domain 2"/>
    <property type="match status" value="1"/>
</dbReference>
<sequence>MKHITILGAGRSSAALIQYLSEQSSHHDWKVSVADASAEAVTLLQSQYPTIIAQQLDVLNDAARDTFLGSADLVISMLPARFHIYVVQSCLRLQKHLITASYVSDEVNALRSEIEKQGLIFLYECGLDPGLDHMSAMQMIDKVKADGGKVICFQSFCGGLMAPGSDNNPWRYKFTWNPRNVVLAGKFGTAQYLYKGRYKNIPHHHVFKRLTAVEVPGYGRFESYPNRDSLKYREMYGLYDAETILRGTLRRPGFCSAWHAFVQLGLTDDSYEVRNLENMTYADFVRAYLPYSEDDLITNFSRYISTDITSETMERISWLGLLDEKPIGLPKGSPADVLQKLLEEKWKAQPTDEDMIVMQHLIEYQLGDEKFQTKSSLVVTGNVAGLSGMAKTVGYPLAIAAKLLLEGKISQRGLLIPVQREIYEPALAELEGMGIRFIEQTTPLLDKMEAY</sequence>
<dbReference type="Pfam" id="PF16653">
    <property type="entry name" value="Sacchrp_dh_C"/>
    <property type="match status" value="1"/>
</dbReference>
<dbReference type="SUPFAM" id="SSF55347">
    <property type="entry name" value="Glyceraldehyde-3-phosphate dehydrogenase-like, C-terminal domain"/>
    <property type="match status" value="1"/>
</dbReference>
<dbReference type="GO" id="GO:0019878">
    <property type="term" value="P:lysine biosynthetic process via aminoadipic acid"/>
    <property type="evidence" value="ECO:0007669"/>
    <property type="project" value="TreeGrafter"/>
</dbReference>
<evidence type="ECO:0000313" key="4">
    <source>
        <dbReference type="EMBL" id="WKN39329.1"/>
    </source>
</evidence>
<dbReference type="Gene3D" id="1.10.1870.10">
    <property type="entry name" value="Domain 3, Saccharopine reductase"/>
    <property type="match status" value="1"/>
</dbReference>
<dbReference type="GO" id="GO:0005737">
    <property type="term" value="C:cytoplasm"/>
    <property type="evidence" value="ECO:0007669"/>
    <property type="project" value="TreeGrafter"/>
</dbReference>
<dbReference type="InterPro" id="IPR005097">
    <property type="entry name" value="Sacchrp_dh_NADP-bd"/>
</dbReference>
<dbReference type="PANTHER" id="PTHR11133:SF22">
    <property type="entry name" value="ALPHA-AMINOADIPIC SEMIALDEHYDE SYNTHASE, MITOCHONDRIAL"/>
    <property type="match status" value="1"/>
</dbReference>
<dbReference type="GO" id="GO:0004753">
    <property type="term" value="F:saccharopine dehydrogenase activity"/>
    <property type="evidence" value="ECO:0007669"/>
    <property type="project" value="TreeGrafter"/>
</dbReference>
<dbReference type="InterPro" id="IPR036291">
    <property type="entry name" value="NAD(P)-bd_dom_sf"/>
</dbReference>
<organism evidence="4">
    <name type="scientific">Roseihalotalea indica</name>
    <dbReference type="NCBI Taxonomy" id="2867963"/>
    <lineage>
        <taxon>Bacteria</taxon>
        <taxon>Pseudomonadati</taxon>
        <taxon>Bacteroidota</taxon>
        <taxon>Cytophagia</taxon>
        <taxon>Cytophagales</taxon>
        <taxon>Catalimonadaceae</taxon>
        <taxon>Roseihalotalea</taxon>
    </lineage>
</organism>
<protein>
    <submittedName>
        <fullName evidence="4">Saccharopine dehydrogenase C-terminal domain-containing protein</fullName>
    </submittedName>
</protein>